<reference evidence="1 2" key="1">
    <citation type="submission" date="2020-02" db="EMBL/GenBank/DDBJ databases">
        <authorList>
            <person name="Ma Q."/>
            <person name="Huang Y."/>
            <person name="Song X."/>
            <person name="Pei D."/>
        </authorList>
    </citation>
    <scope>NUCLEOTIDE SEQUENCE [LARGE SCALE GENOMIC DNA]</scope>
    <source>
        <strain evidence="1">Sxm20200214</strain>
        <tissue evidence="1">Leaf</tissue>
    </source>
</reference>
<keyword evidence="2" id="KW-1185">Reference proteome</keyword>
<sequence>MTMVRRRWMLGLFRSAITPETSSRKRVRWRSRGYGLQSSRDRTGRMLRARDRLSVRSRTFSVVLSHTVLHLSYRHPSKDRGLPRKVISAYMSRTSRTTRGCGFRFPG</sequence>
<protein>
    <submittedName>
        <fullName evidence="1">Uncharacterized protein</fullName>
    </submittedName>
</protein>
<dbReference type="Proteomes" id="UP000886595">
    <property type="component" value="Unassembled WGS sequence"/>
</dbReference>
<evidence type="ECO:0000313" key="2">
    <source>
        <dbReference type="Proteomes" id="UP000886595"/>
    </source>
</evidence>
<organism evidence="1 2">
    <name type="scientific">Brassica carinata</name>
    <name type="common">Ethiopian mustard</name>
    <name type="synonym">Abyssinian cabbage</name>
    <dbReference type="NCBI Taxonomy" id="52824"/>
    <lineage>
        <taxon>Eukaryota</taxon>
        <taxon>Viridiplantae</taxon>
        <taxon>Streptophyta</taxon>
        <taxon>Embryophyta</taxon>
        <taxon>Tracheophyta</taxon>
        <taxon>Spermatophyta</taxon>
        <taxon>Magnoliopsida</taxon>
        <taxon>eudicotyledons</taxon>
        <taxon>Gunneridae</taxon>
        <taxon>Pentapetalae</taxon>
        <taxon>rosids</taxon>
        <taxon>malvids</taxon>
        <taxon>Brassicales</taxon>
        <taxon>Brassicaceae</taxon>
        <taxon>Brassiceae</taxon>
        <taxon>Brassica</taxon>
    </lineage>
</organism>
<evidence type="ECO:0000313" key="1">
    <source>
        <dbReference type="EMBL" id="KAG2328230.1"/>
    </source>
</evidence>
<dbReference type="AlphaFoldDB" id="A0A8X7WG56"/>
<proteinExistence type="predicted"/>
<accession>A0A8X7WG56</accession>
<dbReference type="EMBL" id="JAAMPC010000002">
    <property type="protein sequence ID" value="KAG2328230.1"/>
    <property type="molecule type" value="Genomic_DNA"/>
</dbReference>
<comment type="caution">
    <text evidence="1">The sequence shown here is derived from an EMBL/GenBank/DDBJ whole genome shotgun (WGS) entry which is preliminary data.</text>
</comment>
<gene>
    <name evidence="1" type="ORF">Bca52824_010958</name>
</gene>
<name>A0A8X7WG56_BRACI</name>